<feature type="transmembrane region" description="Helical" evidence="15">
    <location>
        <begin position="20"/>
        <end position="40"/>
    </location>
</feature>
<keyword evidence="13" id="KW-0325">Glycoprotein</keyword>
<evidence type="ECO:0000259" key="18">
    <source>
        <dbReference type="Pfam" id="PF22249"/>
    </source>
</evidence>
<dbReference type="InterPro" id="IPR007484">
    <property type="entry name" value="Peptidase_M28"/>
</dbReference>
<dbReference type="Gene3D" id="3.40.630.10">
    <property type="entry name" value="Zn peptidases"/>
    <property type="match status" value="1"/>
</dbReference>
<proteinExistence type="inferred from homology"/>
<evidence type="ECO:0000256" key="14">
    <source>
        <dbReference type="ARBA" id="ARBA00078796"/>
    </source>
</evidence>
<keyword evidence="9" id="KW-0862">Zinc</keyword>
<accession>A0A3P6I528</accession>
<dbReference type="Proteomes" id="UP000274131">
    <property type="component" value="Unassembled WGS sequence"/>
</dbReference>
<comment type="cofactor">
    <cofactor evidence="1">
        <name>Zn(2+)</name>
        <dbReference type="ChEBI" id="CHEBI:29105"/>
    </cofactor>
</comment>
<evidence type="ECO:0000256" key="8">
    <source>
        <dbReference type="ARBA" id="ARBA00022824"/>
    </source>
</evidence>
<feature type="transmembrane region" description="Helical" evidence="15">
    <location>
        <begin position="502"/>
        <end position="527"/>
    </location>
</feature>
<gene>
    <name evidence="19" type="ORF">EVEC_LOCUS1784</name>
</gene>
<keyword evidence="11" id="KW-0482">Metalloprotease</keyword>
<dbReference type="PANTHER" id="PTHR12147">
    <property type="entry name" value="METALLOPEPTIDASE M28 FAMILY MEMBER"/>
    <property type="match status" value="1"/>
</dbReference>
<keyword evidence="7" id="KW-0378">Hydrolase</keyword>
<keyword evidence="10 15" id="KW-1133">Transmembrane helix</keyword>
<dbReference type="FunFam" id="3.40.630.10:FF:000008">
    <property type="entry name" value="Endoplasmic reticulum metallopeptidase 1"/>
    <property type="match status" value="1"/>
</dbReference>
<evidence type="ECO:0000256" key="9">
    <source>
        <dbReference type="ARBA" id="ARBA00022833"/>
    </source>
</evidence>
<dbReference type="OrthoDB" id="76293at2759"/>
<dbReference type="CDD" id="cd03875">
    <property type="entry name" value="M28_Fxna_like"/>
    <property type="match status" value="1"/>
</dbReference>
<feature type="transmembrane region" description="Helical" evidence="15">
    <location>
        <begin position="560"/>
        <end position="581"/>
    </location>
</feature>
<evidence type="ECO:0000256" key="13">
    <source>
        <dbReference type="ARBA" id="ARBA00023180"/>
    </source>
</evidence>
<name>A0A3P6I528_ENTVE</name>
<dbReference type="InterPro" id="IPR045175">
    <property type="entry name" value="M28_fam"/>
</dbReference>
<feature type="transmembrane region" description="Helical" evidence="15">
    <location>
        <begin position="333"/>
        <end position="360"/>
    </location>
</feature>
<dbReference type="AlphaFoldDB" id="A0A3P6I528"/>
<keyword evidence="5 15" id="KW-0812">Transmembrane</keyword>
<evidence type="ECO:0000313" key="19">
    <source>
        <dbReference type="EMBL" id="VDD86641.1"/>
    </source>
</evidence>
<dbReference type="PANTHER" id="PTHR12147:SF22">
    <property type="entry name" value="ENDOPLASMIC RETICULUM METALLOPEPTIDASE 1"/>
    <property type="match status" value="1"/>
</dbReference>
<dbReference type="Pfam" id="PF04389">
    <property type="entry name" value="Peptidase_M28"/>
    <property type="match status" value="1"/>
</dbReference>
<evidence type="ECO:0000259" key="16">
    <source>
        <dbReference type="Pfam" id="PF04389"/>
    </source>
</evidence>
<evidence type="ECO:0000256" key="7">
    <source>
        <dbReference type="ARBA" id="ARBA00022801"/>
    </source>
</evidence>
<keyword evidence="20" id="KW-1185">Reference proteome</keyword>
<protein>
    <recommendedName>
        <fullName evidence="14">FXNA-like protease</fullName>
    </recommendedName>
</protein>
<comment type="similarity">
    <text evidence="3">Belongs to the peptidase M28 family.</text>
</comment>
<evidence type="ECO:0000256" key="10">
    <source>
        <dbReference type="ARBA" id="ARBA00022989"/>
    </source>
</evidence>
<evidence type="ECO:0000256" key="6">
    <source>
        <dbReference type="ARBA" id="ARBA00022723"/>
    </source>
</evidence>
<sequence length="892" mass="101504">MYLYGRFNKSCFQKKDALLGFRHWLIILLVIGLTYGFIVFQDNRMPNVVEKENLEKFSEARARDFLTQVTRLGPRPSGSNACEVGAVELITDRLKKAEAEVKSRGRNRFEFDFQYPSGCYDLKFLSSFTLCYHKITNIVARIGPKTPSKHAILLNCHFDTLPDCPGATDDAVSCAIMIEVMELLARSNSTLENDVVFLFNGAEENFLQASHGFITQHPWRHYIRAFINLEGAGAGGREILFQAGPKNSWLLRTYLENVPYPHCSVFAQEIFQAGIVPSDTDFRVFRDFGHIPGLDIAYFRNGWVYHTEFDLPSYIKKGCIQRAGENILALTKVFLIAVFKAIFLFRAVHFIMFISLALMSSPNLEKPVYDDSGEFVFYDLLGFFAIFYPASYGVVLNYFTVALVLGIVLIRVHSCIYEIHDLLTAFVHHAITSVAMLAFGLIIVTVVTKMGLIMCWYKMPELVFPLYMFPLLLTGCSVHNIIAHRRKMRNGEMVHYDSMLVIYAALLALTTLSGFASSFFLLIHVIFPLLRDPLLYALGKLRIIRVITVGTLLKIQLLCTLPVMVFGGYAVMLLFEFFVPVTGRLGNAVNPEYIVMLTAFITTTSNLMYVSRRLDYLLKCGFALFIFFFAILMTTSIGWPYHYSEGAPRLRRMIALDAKRTVYSYNSNKTEIDNGLFLQAFDYRGINDFPEHAFLTGKSKPDCSGIQDEYCRLPYYTAIHELFPPEESRWVPLPNMPYIENPLELILVNKQIVGQTGVRYELTLKGGCDKTSLHITPLNGFALKQWSFTNLDIETFGKRRTYFVFLSYGRSAPSERRFWILLETNLSSDAVPFLEISAASHYAHGPHQNSDALRQLRNLISYHRSSLHSAIGMWKWASTMIGGVSEIIVRSF</sequence>
<evidence type="ECO:0000256" key="15">
    <source>
        <dbReference type="SAM" id="Phobius"/>
    </source>
</evidence>
<feature type="transmembrane region" description="Helical" evidence="15">
    <location>
        <begin position="380"/>
        <end position="410"/>
    </location>
</feature>
<dbReference type="GO" id="GO:0008235">
    <property type="term" value="F:metalloexopeptidase activity"/>
    <property type="evidence" value="ECO:0007669"/>
    <property type="project" value="InterPro"/>
</dbReference>
<feature type="transmembrane region" description="Helical" evidence="15">
    <location>
        <begin position="464"/>
        <end position="482"/>
    </location>
</feature>
<dbReference type="SUPFAM" id="SSF53187">
    <property type="entry name" value="Zn-dependent exopeptidases"/>
    <property type="match status" value="1"/>
</dbReference>
<dbReference type="InterPro" id="IPR053974">
    <property type="entry name" value="ERMP1_1-A_TM"/>
</dbReference>
<feature type="domain" description="Endoplasmic reticulum metallopeptidase 1/1-A TM" evidence="18">
    <location>
        <begin position="419"/>
        <end position="608"/>
    </location>
</feature>
<reference evidence="19 20" key="1">
    <citation type="submission" date="2018-10" db="EMBL/GenBank/DDBJ databases">
        <authorList>
            <consortium name="Pathogen Informatics"/>
        </authorList>
    </citation>
    <scope>NUCLEOTIDE SEQUENCE [LARGE SCALE GENOMIC DNA]</scope>
</reference>
<feature type="transmembrane region" description="Helical" evidence="15">
    <location>
        <begin position="622"/>
        <end position="641"/>
    </location>
</feature>
<dbReference type="Pfam" id="PF22249">
    <property type="entry name" value="ERMP1-TM"/>
    <property type="match status" value="1"/>
</dbReference>
<feature type="transmembrane region" description="Helical" evidence="15">
    <location>
        <begin position="422"/>
        <end position="444"/>
    </location>
</feature>
<keyword evidence="6" id="KW-0479">Metal-binding</keyword>
<keyword evidence="8" id="KW-0256">Endoplasmic reticulum</keyword>
<evidence type="ECO:0000313" key="20">
    <source>
        <dbReference type="Proteomes" id="UP000274131"/>
    </source>
</evidence>
<feature type="domain" description="Peptidase M28" evidence="16">
    <location>
        <begin position="137"/>
        <end position="330"/>
    </location>
</feature>
<keyword evidence="4" id="KW-0645">Protease</keyword>
<evidence type="ECO:0000256" key="12">
    <source>
        <dbReference type="ARBA" id="ARBA00023136"/>
    </source>
</evidence>
<evidence type="ECO:0000256" key="2">
    <source>
        <dbReference type="ARBA" id="ARBA00004477"/>
    </source>
</evidence>
<comment type="subcellular location">
    <subcellularLocation>
        <location evidence="2">Endoplasmic reticulum membrane</location>
        <topology evidence="2">Multi-pass membrane protein</topology>
    </subcellularLocation>
</comment>
<evidence type="ECO:0000256" key="3">
    <source>
        <dbReference type="ARBA" id="ARBA00010918"/>
    </source>
</evidence>
<evidence type="ECO:0000256" key="11">
    <source>
        <dbReference type="ARBA" id="ARBA00023049"/>
    </source>
</evidence>
<feature type="domain" description="Endoplasmic reticulum metallopeptidase 1-like C-terminal" evidence="17">
    <location>
        <begin position="648"/>
        <end position="856"/>
    </location>
</feature>
<evidence type="ECO:0000256" key="1">
    <source>
        <dbReference type="ARBA" id="ARBA00001947"/>
    </source>
</evidence>
<dbReference type="InterPro" id="IPR053973">
    <property type="entry name" value="ERMP1-like_C"/>
</dbReference>
<dbReference type="GO" id="GO:0006508">
    <property type="term" value="P:proteolysis"/>
    <property type="evidence" value="ECO:0007669"/>
    <property type="project" value="UniProtKB-KW"/>
</dbReference>
<dbReference type="GO" id="GO:0005789">
    <property type="term" value="C:endoplasmic reticulum membrane"/>
    <property type="evidence" value="ECO:0007669"/>
    <property type="project" value="UniProtKB-SubCell"/>
</dbReference>
<evidence type="ECO:0000256" key="4">
    <source>
        <dbReference type="ARBA" id="ARBA00022670"/>
    </source>
</evidence>
<dbReference type="EMBL" id="UXUI01007265">
    <property type="protein sequence ID" value="VDD86641.1"/>
    <property type="molecule type" value="Genomic_DNA"/>
</dbReference>
<dbReference type="STRING" id="51028.A0A3P6I528"/>
<dbReference type="Pfam" id="PF22248">
    <property type="entry name" value="ERMP1_C"/>
    <property type="match status" value="1"/>
</dbReference>
<dbReference type="GO" id="GO:0046872">
    <property type="term" value="F:metal ion binding"/>
    <property type="evidence" value="ECO:0007669"/>
    <property type="project" value="UniProtKB-KW"/>
</dbReference>
<evidence type="ECO:0000256" key="5">
    <source>
        <dbReference type="ARBA" id="ARBA00022692"/>
    </source>
</evidence>
<dbReference type="InterPro" id="IPR048024">
    <property type="entry name" value="Fxna-like_M28_dom"/>
</dbReference>
<keyword evidence="12 15" id="KW-0472">Membrane</keyword>
<organism evidence="19 20">
    <name type="scientific">Enterobius vermicularis</name>
    <name type="common">Human pinworm</name>
    <dbReference type="NCBI Taxonomy" id="51028"/>
    <lineage>
        <taxon>Eukaryota</taxon>
        <taxon>Metazoa</taxon>
        <taxon>Ecdysozoa</taxon>
        <taxon>Nematoda</taxon>
        <taxon>Chromadorea</taxon>
        <taxon>Rhabditida</taxon>
        <taxon>Spirurina</taxon>
        <taxon>Oxyuridomorpha</taxon>
        <taxon>Oxyuroidea</taxon>
        <taxon>Oxyuridae</taxon>
        <taxon>Enterobius</taxon>
    </lineage>
</organism>
<evidence type="ECO:0000259" key="17">
    <source>
        <dbReference type="Pfam" id="PF22248"/>
    </source>
</evidence>